<keyword evidence="1" id="KW-1133">Transmembrane helix</keyword>
<accession>A0ABX4GYH3</accession>
<dbReference type="InterPro" id="IPR025434">
    <property type="entry name" value="YesK-like"/>
</dbReference>
<keyword evidence="3" id="KW-1185">Reference proteome</keyword>
<keyword evidence="1" id="KW-0472">Membrane</keyword>
<dbReference type="EMBL" id="NPBJ01000018">
    <property type="protein sequence ID" value="PAD99923.1"/>
    <property type="molecule type" value="Genomic_DNA"/>
</dbReference>
<name>A0ABX4GYH3_9BACI</name>
<evidence type="ECO:0000313" key="3">
    <source>
        <dbReference type="Proteomes" id="UP000216852"/>
    </source>
</evidence>
<comment type="caution">
    <text evidence="2">The sequence shown here is derived from an EMBL/GenBank/DDBJ whole genome shotgun (WGS) entry which is preliminary data.</text>
</comment>
<organism evidence="2 3">
    <name type="scientific">Terribacillus saccharophilus</name>
    <dbReference type="NCBI Taxonomy" id="361277"/>
    <lineage>
        <taxon>Bacteria</taxon>
        <taxon>Bacillati</taxon>
        <taxon>Bacillota</taxon>
        <taxon>Bacilli</taxon>
        <taxon>Bacillales</taxon>
        <taxon>Bacillaceae</taxon>
        <taxon>Terribacillus</taxon>
    </lineage>
</organism>
<gene>
    <name evidence="2" type="ORF">CHH48_09795</name>
</gene>
<dbReference type="Pfam" id="PF14150">
    <property type="entry name" value="YesK"/>
    <property type="match status" value="1"/>
</dbReference>
<feature type="transmembrane region" description="Helical" evidence="1">
    <location>
        <begin position="55"/>
        <end position="81"/>
    </location>
</feature>
<sequence>MSFLLTTVIFAALIIGISLIFKKKKPIMFLIPTLFTVLSIVLLIISFPIGGWEGLGITGISIALLISSAAALIIVGFIGFLSSNEN</sequence>
<proteinExistence type="predicted"/>
<feature type="transmembrane region" description="Helical" evidence="1">
    <location>
        <begin position="29"/>
        <end position="49"/>
    </location>
</feature>
<evidence type="ECO:0008006" key="4">
    <source>
        <dbReference type="Google" id="ProtNLM"/>
    </source>
</evidence>
<dbReference type="RefSeq" id="WP_095218965.1">
    <property type="nucleotide sequence ID" value="NZ_NPBJ01000018.1"/>
</dbReference>
<evidence type="ECO:0000313" key="2">
    <source>
        <dbReference type="EMBL" id="PAD99923.1"/>
    </source>
</evidence>
<feature type="transmembrane region" description="Helical" evidence="1">
    <location>
        <begin position="6"/>
        <end position="22"/>
    </location>
</feature>
<protein>
    <recommendedName>
        <fullName evidence="4">YesK-like protein</fullName>
    </recommendedName>
</protein>
<dbReference type="Proteomes" id="UP000216852">
    <property type="component" value="Unassembled WGS sequence"/>
</dbReference>
<keyword evidence="1" id="KW-0812">Transmembrane</keyword>
<evidence type="ECO:0000256" key="1">
    <source>
        <dbReference type="SAM" id="Phobius"/>
    </source>
</evidence>
<reference evidence="2 3" key="1">
    <citation type="submission" date="2017-07" db="EMBL/GenBank/DDBJ databases">
        <title>Isolation and whole genome analysis of endospore-forming bacteria from heroin.</title>
        <authorList>
            <person name="Kalinowski J."/>
            <person name="Ahrens B."/>
            <person name="Al-Dilaimi A."/>
            <person name="Winkler A."/>
            <person name="Wibberg D."/>
            <person name="Schleenbecker U."/>
            <person name="Ruckert C."/>
            <person name="Wolfel R."/>
            <person name="Grass G."/>
        </authorList>
    </citation>
    <scope>NUCLEOTIDE SEQUENCE [LARGE SCALE GENOMIC DNA]</scope>
    <source>
        <strain evidence="2 3">7517-1</strain>
    </source>
</reference>